<keyword evidence="10" id="KW-1185">Reference proteome</keyword>
<evidence type="ECO:0000256" key="1">
    <source>
        <dbReference type="ARBA" id="ARBA00004651"/>
    </source>
</evidence>
<keyword evidence="3" id="KW-1003">Cell membrane</keyword>
<evidence type="ECO:0000256" key="7">
    <source>
        <dbReference type="SAM" id="Phobius"/>
    </source>
</evidence>
<evidence type="ECO:0000256" key="2">
    <source>
        <dbReference type="ARBA" id="ARBA00009425"/>
    </source>
</evidence>
<dbReference type="NCBIfam" id="NF009223">
    <property type="entry name" value="PRK12573.1"/>
    <property type="match status" value="1"/>
</dbReference>
<evidence type="ECO:0000256" key="6">
    <source>
        <dbReference type="ARBA" id="ARBA00023136"/>
    </source>
</evidence>
<gene>
    <name evidence="9" type="ORF">BEP19_08910</name>
</gene>
<comment type="caution">
    <text evidence="9">The sequence shown here is derived from an EMBL/GenBank/DDBJ whole genome shotgun (WGS) entry which is preliminary data.</text>
</comment>
<sequence>MKVNDVILQTYTKAVAFIILIFSLYLFLAGHNQPGGGFIGGLMTSAALVLLYIAFDMKTVDNMIPIDFRKMVALGLTIAVFTGFGSFIFQVPFLTHSFGYFRLPLLGETELATAVMFDLGVYLTVVGGTMTIMLAIAEDDD</sequence>
<reference evidence="9 10" key="1">
    <citation type="submission" date="2016-08" db="EMBL/GenBank/DDBJ databases">
        <title>Novel Firmicute Genomes.</title>
        <authorList>
            <person name="Poppleton D.I."/>
            <person name="Gribaldo S."/>
        </authorList>
    </citation>
    <scope>NUCLEOTIDE SEQUENCE [LARGE SCALE GENOMIC DNA]</scope>
    <source>
        <strain evidence="9 10">RAOx-1</strain>
    </source>
</reference>
<dbReference type="PANTHER" id="PTHR33932:SF4">
    <property type="entry name" value="NA(+)_H(+) ANTIPORTER SUBUNIT B"/>
    <property type="match status" value="1"/>
</dbReference>
<evidence type="ECO:0000256" key="3">
    <source>
        <dbReference type="ARBA" id="ARBA00022475"/>
    </source>
</evidence>
<protein>
    <submittedName>
        <fullName evidence="9">Na(+)/H(+) antiporter subunit B</fullName>
    </submittedName>
</protein>
<dbReference type="InterPro" id="IPR050622">
    <property type="entry name" value="CPA3_antiporter_subunitB"/>
</dbReference>
<organism evidence="9 10">
    <name type="scientific">Ammoniphilus oxalaticus</name>
    <dbReference type="NCBI Taxonomy" id="66863"/>
    <lineage>
        <taxon>Bacteria</taxon>
        <taxon>Bacillati</taxon>
        <taxon>Bacillota</taxon>
        <taxon>Bacilli</taxon>
        <taxon>Bacillales</taxon>
        <taxon>Paenibacillaceae</taxon>
        <taxon>Aneurinibacillus group</taxon>
        <taxon>Ammoniphilus</taxon>
    </lineage>
</organism>
<feature type="domain" description="Na+/H+ antiporter MnhB subunit-related protein" evidence="8">
    <location>
        <begin position="7"/>
        <end position="131"/>
    </location>
</feature>
<dbReference type="Pfam" id="PF04039">
    <property type="entry name" value="MnhB"/>
    <property type="match status" value="1"/>
</dbReference>
<feature type="transmembrane region" description="Helical" evidence="7">
    <location>
        <begin position="36"/>
        <end position="55"/>
    </location>
</feature>
<feature type="transmembrane region" description="Helical" evidence="7">
    <location>
        <begin position="71"/>
        <end position="91"/>
    </location>
</feature>
<keyword evidence="6 7" id="KW-0472">Membrane</keyword>
<comment type="subcellular location">
    <subcellularLocation>
        <location evidence="1">Cell membrane</location>
        <topology evidence="1">Multi-pass membrane protein</topology>
    </subcellularLocation>
</comment>
<dbReference type="AlphaFoldDB" id="A0A419SKD1"/>
<feature type="transmembrane region" description="Helical" evidence="7">
    <location>
        <begin position="111"/>
        <end position="137"/>
    </location>
</feature>
<dbReference type="OrthoDB" id="9798859at2"/>
<name>A0A419SKD1_9BACL</name>
<keyword evidence="4 7" id="KW-0812">Transmembrane</keyword>
<comment type="similarity">
    <text evidence="2">Belongs to the CPA3 antiporters (TC 2.A.63) subunit B family.</text>
</comment>
<dbReference type="Proteomes" id="UP000284219">
    <property type="component" value="Unassembled WGS sequence"/>
</dbReference>
<dbReference type="PANTHER" id="PTHR33932">
    <property type="entry name" value="NA(+)/H(+) ANTIPORTER SUBUNIT B"/>
    <property type="match status" value="1"/>
</dbReference>
<dbReference type="RefSeq" id="WP_120189790.1">
    <property type="nucleotide sequence ID" value="NZ_MCHY01000008.1"/>
</dbReference>
<dbReference type="GO" id="GO:0005886">
    <property type="term" value="C:plasma membrane"/>
    <property type="evidence" value="ECO:0007669"/>
    <property type="project" value="UniProtKB-SubCell"/>
</dbReference>
<dbReference type="EMBL" id="MCHY01000008">
    <property type="protein sequence ID" value="RKD24494.1"/>
    <property type="molecule type" value="Genomic_DNA"/>
</dbReference>
<feature type="transmembrane region" description="Helical" evidence="7">
    <location>
        <begin position="12"/>
        <end position="30"/>
    </location>
</feature>
<keyword evidence="5 7" id="KW-1133">Transmembrane helix</keyword>
<evidence type="ECO:0000256" key="4">
    <source>
        <dbReference type="ARBA" id="ARBA00022692"/>
    </source>
</evidence>
<proteinExistence type="inferred from homology"/>
<evidence type="ECO:0000256" key="5">
    <source>
        <dbReference type="ARBA" id="ARBA00022989"/>
    </source>
</evidence>
<evidence type="ECO:0000313" key="9">
    <source>
        <dbReference type="EMBL" id="RKD24494.1"/>
    </source>
</evidence>
<dbReference type="InterPro" id="IPR007182">
    <property type="entry name" value="MnhB"/>
</dbReference>
<evidence type="ECO:0000259" key="8">
    <source>
        <dbReference type="Pfam" id="PF04039"/>
    </source>
</evidence>
<evidence type="ECO:0000313" key="10">
    <source>
        <dbReference type="Proteomes" id="UP000284219"/>
    </source>
</evidence>
<accession>A0A419SKD1</accession>